<proteinExistence type="predicted"/>
<keyword evidence="3" id="KW-1185">Reference proteome</keyword>
<organism evidence="2 3">
    <name type="scientific">Fictibacillus marinisediminis</name>
    <dbReference type="NCBI Taxonomy" id="2878389"/>
    <lineage>
        <taxon>Bacteria</taxon>
        <taxon>Bacillati</taxon>
        <taxon>Bacillota</taxon>
        <taxon>Bacilli</taxon>
        <taxon>Bacillales</taxon>
        <taxon>Fictibacillaceae</taxon>
        <taxon>Fictibacillus</taxon>
    </lineage>
</organism>
<comment type="caution">
    <text evidence="2">The sequence shown here is derived from an EMBL/GenBank/DDBJ whole genome shotgun (WGS) entry which is preliminary data.</text>
</comment>
<protein>
    <recommendedName>
        <fullName evidence="4">DUF4025 domain-containing protein</fullName>
    </recommendedName>
</protein>
<evidence type="ECO:0008006" key="4">
    <source>
        <dbReference type="Google" id="ProtNLM"/>
    </source>
</evidence>
<feature type="region of interest" description="Disordered" evidence="1">
    <location>
        <begin position="1"/>
        <end position="48"/>
    </location>
</feature>
<dbReference type="AlphaFoldDB" id="A0A9X1XC37"/>
<gene>
    <name evidence="2" type="ORF">LCY76_16390</name>
</gene>
<accession>A0A9X1XC37</accession>
<sequence length="48" mass="5673">MENNEKKSNENGKKETKKDIKDMFEQGAIEQRESVDTDTQKENDKKQK</sequence>
<reference evidence="2" key="1">
    <citation type="submission" date="2021-09" db="EMBL/GenBank/DDBJ databases">
        <title>Genome analysis of Fictibacillus sp. KIGAM418 isolated from marine sediment.</title>
        <authorList>
            <person name="Seo M.-J."/>
            <person name="Cho E.-S."/>
            <person name="Hwang C.Y."/>
        </authorList>
    </citation>
    <scope>NUCLEOTIDE SEQUENCE</scope>
    <source>
        <strain evidence="2">KIGAM418</strain>
    </source>
</reference>
<name>A0A9X1XC37_9BACL</name>
<evidence type="ECO:0000313" key="3">
    <source>
        <dbReference type="Proteomes" id="UP001139011"/>
    </source>
</evidence>
<dbReference type="Proteomes" id="UP001139011">
    <property type="component" value="Unassembled WGS sequence"/>
</dbReference>
<evidence type="ECO:0000313" key="2">
    <source>
        <dbReference type="EMBL" id="MCK6258157.1"/>
    </source>
</evidence>
<dbReference type="EMBL" id="JAIWJX010000002">
    <property type="protein sequence ID" value="MCK6258157.1"/>
    <property type="molecule type" value="Genomic_DNA"/>
</dbReference>
<evidence type="ECO:0000256" key="1">
    <source>
        <dbReference type="SAM" id="MobiDB-lite"/>
    </source>
</evidence>
<dbReference type="RefSeq" id="WP_248253499.1">
    <property type="nucleotide sequence ID" value="NZ_JAIWJX010000002.1"/>
</dbReference>